<feature type="transmembrane region" description="Helical" evidence="1">
    <location>
        <begin position="82"/>
        <end position="105"/>
    </location>
</feature>
<evidence type="ECO:0000256" key="1">
    <source>
        <dbReference type="SAM" id="Phobius"/>
    </source>
</evidence>
<gene>
    <name evidence="2" type="ORF">JOC95_001202</name>
</gene>
<comment type="caution">
    <text evidence="2">The sequence shown here is derived from an EMBL/GenBank/DDBJ whole genome shotgun (WGS) entry which is preliminary data.</text>
</comment>
<keyword evidence="3" id="KW-1185">Reference proteome</keyword>
<keyword evidence="1" id="KW-0472">Membrane</keyword>
<protein>
    <submittedName>
        <fullName evidence="2">Heme/copper-type cytochrome/quinol oxidase subunit 2</fullName>
    </submittedName>
</protein>
<dbReference type="InterPro" id="IPR025441">
    <property type="entry name" value="DUF4181"/>
</dbReference>
<keyword evidence="1" id="KW-1133">Transmembrane helix</keyword>
<feature type="transmembrane region" description="Helical" evidence="1">
    <location>
        <begin position="12"/>
        <end position="31"/>
    </location>
</feature>
<name>A0ABS2NXG6_9BACI</name>
<evidence type="ECO:0000313" key="2">
    <source>
        <dbReference type="EMBL" id="MBM7619353.1"/>
    </source>
</evidence>
<reference evidence="2 3" key="1">
    <citation type="submission" date="2021-01" db="EMBL/GenBank/DDBJ databases">
        <title>Genomic Encyclopedia of Type Strains, Phase IV (KMG-IV): sequencing the most valuable type-strain genomes for metagenomic binning, comparative biology and taxonomic classification.</title>
        <authorList>
            <person name="Goeker M."/>
        </authorList>
    </citation>
    <scope>NUCLEOTIDE SEQUENCE [LARGE SCALE GENOMIC DNA]</scope>
    <source>
        <strain evidence="2 3">DSM 25879</strain>
    </source>
</reference>
<proteinExistence type="predicted"/>
<dbReference type="Proteomes" id="UP000737402">
    <property type="component" value="Unassembled WGS sequence"/>
</dbReference>
<keyword evidence="1" id="KW-0812">Transmembrane</keyword>
<feature type="transmembrane region" description="Helical" evidence="1">
    <location>
        <begin position="117"/>
        <end position="136"/>
    </location>
</feature>
<organism evidence="2 3">
    <name type="scientific">Sutcliffiella tianshenii</name>
    <dbReference type="NCBI Taxonomy" id="1463404"/>
    <lineage>
        <taxon>Bacteria</taxon>
        <taxon>Bacillati</taxon>
        <taxon>Bacillota</taxon>
        <taxon>Bacilli</taxon>
        <taxon>Bacillales</taxon>
        <taxon>Bacillaceae</taxon>
        <taxon>Sutcliffiella</taxon>
    </lineage>
</organism>
<evidence type="ECO:0000313" key="3">
    <source>
        <dbReference type="Proteomes" id="UP000737402"/>
    </source>
</evidence>
<dbReference type="RefSeq" id="WP_204414351.1">
    <property type="nucleotide sequence ID" value="NZ_JAFBED010000002.1"/>
</dbReference>
<dbReference type="Pfam" id="PF13789">
    <property type="entry name" value="DUF4181"/>
    <property type="match status" value="1"/>
</dbReference>
<sequence>MYYEMEPSIWLRLILVLCIFGVVLFFFNFMIRKLLKVERKKFFSYNHINSTHKKIDWTIRILIIVCMFVGLSINVQNDFSEGYWFLETYFLLFLFIVLSEIVTAFMEWKYAENKNAYLFTIFQLLFIVAFLLLMFASDFLGLIKS</sequence>
<accession>A0ABS2NXG6</accession>
<feature type="transmembrane region" description="Helical" evidence="1">
    <location>
        <begin position="57"/>
        <end position="76"/>
    </location>
</feature>
<dbReference type="EMBL" id="JAFBED010000002">
    <property type="protein sequence ID" value="MBM7619353.1"/>
    <property type="molecule type" value="Genomic_DNA"/>
</dbReference>